<evidence type="ECO:0000313" key="2">
    <source>
        <dbReference type="EMBL" id="SFI60708.1"/>
    </source>
</evidence>
<feature type="region of interest" description="Disordered" evidence="1">
    <location>
        <begin position="154"/>
        <end position="177"/>
    </location>
</feature>
<proteinExistence type="predicted"/>
<gene>
    <name evidence="2" type="ORF">SAMN03080618_00891</name>
</gene>
<protein>
    <submittedName>
        <fullName evidence="2">Uncharacterized protein</fullName>
    </submittedName>
</protein>
<dbReference type="RefSeq" id="WP_244523150.1">
    <property type="nucleotide sequence ID" value="NZ_FORF01000004.1"/>
</dbReference>
<dbReference type="EMBL" id="FORF01000004">
    <property type="protein sequence ID" value="SFI60708.1"/>
    <property type="molecule type" value="Genomic_DNA"/>
</dbReference>
<evidence type="ECO:0000313" key="3">
    <source>
        <dbReference type="Proteomes" id="UP000242763"/>
    </source>
</evidence>
<keyword evidence="3" id="KW-1185">Reference proteome</keyword>
<evidence type="ECO:0000256" key="1">
    <source>
        <dbReference type="SAM" id="MobiDB-lite"/>
    </source>
</evidence>
<sequence>MVKRPIARLRALRALAEGAHPSIELLADVSGRSPRCLRLLAVREEWNLTPAASADIHNRIRPIVSKLLDKLEAVSERAAEEEGRMERGEIDAVLTMLRAIDKINEIQRPEEAVAKKQKQDDEDLATVLERINERIIALARALADQMVAQDRAAATGAGAGRGVGKKRKAAAIPAAGN</sequence>
<dbReference type="AlphaFoldDB" id="A0A1I3JL32"/>
<organism evidence="2 3">
    <name type="scientific">Aquamicrobium aerolatum DSM 21857</name>
    <dbReference type="NCBI Taxonomy" id="1121003"/>
    <lineage>
        <taxon>Bacteria</taxon>
        <taxon>Pseudomonadati</taxon>
        <taxon>Pseudomonadota</taxon>
        <taxon>Alphaproteobacteria</taxon>
        <taxon>Hyphomicrobiales</taxon>
        <taxon>Phyllobacteriaceae</taxon>
        <taxon>Aerobium</taxon>
    </lineage>
</organism>
<accession>A0A1I3JL32</accession>
<reference evidence="3" key="1">
    <citation type="submission" date="2016-10" db="EMBL/GenBank/DDBJ databases">
        <authorList>
            <person name="Varghese N."/>
            <person name="Submissions S."/>
        </authorList>
    </citation>
    <scope>NUCLEOTIDE SEQUENCE [LARGE SCALE GENOMIC DNA]</scope>
    <source>
        <strain evidence="3">DSM 21857</strain>
    </source>
</reference>
<dbReference type="STRING" id="1121003.SAMN03080618_00891"/>
<dbReference type="Proteomes" id="UP000242763">
    <property type="component" value="Unassembled WGS sequence"/>
</dbReference>
<name>A0A1I3JL32_9HYPH</name>